<proteinExistence type="predicted"/>
<dbReference type="CDD" id="cd13124">
    <property type="entry name" value="MATE_SpoVB_like"/>
    <property type="match status" value="1"/>
</dbReference>
<feature type="transmembrane region" description="Helical" evidence="6">
    <location>
        <begin position="444"/>
        <end position="464"/>
    </location>
</feature>
<feature type="transmembrane region" description="Helical" evidence="6">
    <location>
        <begin position="256"/>
        <end position="281"/>
    </location>
</feature>
<feature type="transmembrane region" description="Helical" evidence="6">
    <location>
        <begin position="484"/>
        <end position="501"/>
    </location>
</feature>
<dbReference type="AlphaFoldDB" id="A0AAU8A5N0"/>
<dbReference type="RefSeq" id="WP_079546456.1">
    <property type="nucleotide sequence ID" value="NZ_CP117826.1"/>
</dbReference>
<sequence length="556" mass="60665">MLFARHAYYNDRLEFCMSSTTKSLIKSTMILGAAGVIVKIIGALFRIVLTNLITFEGMSYYQQAFPVYSALLIISTVGLPIAISRLVSERVTVNDYKGAYAVFRTARAFLLIVGLITSILMFAFAGQIAALQQLPDAKYSLMALAPALFFVSVMCAYRGYFQGLQNMKPTALSQIVEQLVKVGMGLALAYLLLKWTGRLEFGAMGALLGITISEITALFYVMGAFGKEKRRMTAGMVAAYKGKLSFEDAKPLLKKILVIALPVTVAGLVMPIITFVDSVIIPRSLFNLGYDTQTVRSMYGALTGGVLTLINLAAIVSQALQMSVVPAISEALKLGDKDRVRANVLHGIKFAFLEGIPVTAAFFVFAYPLLHFLYPTASQEEMALSTGLLMTMCSVAVFLPFMQTMTGILQGIGKQNLPPISLAVGAGTKVALSLYLMTFPQINIYGAVIGTVVCYIIAACMNYYFVRKYTGVRMNFGEHLLKPIIATAVMAAAAYLVYSLIAPYSNTVGVIACVLVGLVVYFIMLILVKAVTEREMEQIRGGKKLARILKRMHVWK</sequence>
<evidence type="ECO:0000256" key="6">
    <source>
        <dbReference type="SAM" id="Phobius"/>
    </source>
</evidence>
<evidence type="ECO:0000256" key="2">
    <source>
        <dbReference type="ARBA" id="ARBA00022475"/>
    </source>
</evidence>
<dbReference type="PANTHER" id="PTHR30250">
    <property type="entry name" value="PST FAMILY PREDICTED COLANIC ACID TRANSPORTER"/>
    <property type="match status" value="1"/>
</dbReference>
<feature type="transmembrane region" description="Helical" evidence="6">
    <location>
        <begin position="201"/>
        <end position="222"/>
    </location>
</feature>
<dbReference type="Pfam" id="PF01943">
    <property type="entry name" value="Polysacc_synt"/>
    <property type="match status" value="1"/>
</dbReference>
<feature type="transmembrane region" description="Helical" evidence="6">
    <location>
        <begin position="350"/>
        <end position="370"/>
    </location>
</feature>
<feature type="transmembrane region" description="Helical" evidence="6">
    <location>
        <begin position="65"/>
        <end position="87"/>
    </location>
</feature>
<dbReference type="InterPro" id="IPR002797">
    <property type="entry name" value="Polysacc_synth"/>
</dbReference>
<protein>
    <submittedName>
        <fullName evidence="7">Polysaccharide biosynthesis protein</fullName>
    </submittedName>
</protein>
<accession>A0AAU8A5N0</accession>
<keyword evidence="2" id="KW-1003">Cell membrane</keyword>
<evidence type="ECO:0000256" key="5">
    <source>
        <dbReference type="ARBA" id="ARBA00023136"/>
    </source>
</evidence>
<keyword evidence="3 6" id="KW-0812">Transmembrane</keyword>
<dbReference type="GO" id="GO:0005886">
    <property type="term" value="C:plasma membrane"/>
    <property type="evidence" value="ECO:0007669"/>
    <property type="project" value="UniProtKB-SubCell"/>
</dbReference>
<dbReference type="EMBL" id="CP117826">
    <property type="protein sequence ID" value="XCC61376.1"/>
    <property type="molecule type" value="Genomic_DNA"/>
</dbReference>
<gene>
    <name evidence="7" type="ORF">PUP29_07500</name>
</gene>
<evidence type="ECO:0000256" key="4">
    <source>
        <dbReference type="ARBA" id="ARBA00022989"/>
    </source>
</evidence>
<evidence type="ECO:0000256" key="3">
    <source>
        <dbReference type="ARBA" id="ARBA00022692"/>
    </source>
</evidence>
<keyword evidence="4 6" id="KW-1133">Transmembrane helix</keyword>
<feature type="transmembrane region" description="Helical" evidence="6">
    <location>
        <begin position="420"/>
        <end position="438"/>
    </location>
</feature>
<evidence type="ECO:0000313" key="7">
    <source>
        <dbReference type="EMBL" id="XCC61376.1"/>
    </source>
</evidence>
<keyword evidence="5 6" id="KW-0472">Membrane</keyword>
<dbReference type="InterPro" id="IPR024923">
    <property type="entry name" value="PG_synth_SpoVB"/>
</dbReference>
<feature type="transmembrane region" description="Helical" evidence="6">
    <location>
        <begin position="507"/>
        <end position="528"/>
    </location>
</feature>
<feature type="transmembrane region" description="Helical" evidence="6">
    <location>
        <begin position="108"/>
        <end position="131"/>
    </location>
</feature>
<dbReference type="InterPro" id="IPR050833">
    <property type="entry name" value="Poly_Biosynth_Transport"/>
</dbReference>
<feature type="transmembrane region" description="Helical" evidence="6">
    <location>
        <begin position="29"/>
        <end position="53"/>
    </location>
</feature>
<feature type="transmembrane region" description="Helical" evidence="6">
    <location>
        <begin position="178"/>
        <end position="195"/>
    </location>
</feature>
<name>A0AAU8A5N0_9FIRM</name>
<feature type="transmembrane region" description="Helical" evidence="6">
    <location>
        <begin position="301"/>
        <end position="329"/>
    </location>
</feature>
<organism evidence="7">
    <name type="scientific">Christensenella massiliensis</name>
    <dbReference type="NCBI Taxonomy" id="1805714"/>
    <lineage>
        <taxon>Bacteria</taxon>
        <taxon>Bacillati</taxon>
        <taxon>Bacillota</taxon>
        <taxon>Clostridia</taxon>
        <taxon>Christensenellales</taxon>
        <taxon>Christensenellaceae</taxon>
        <taxon>Christensenella</taxon>
    </lineage>
</organism>
<evidence type="ECO:0000256" key="1">
    <source>
        <dbReference type="ARBA" id="ARBA00004651"/>
    </source>
</evidence>
<dbReference type="PIRSF" id="PIRSF038958">
    <property type="entry name" value="PG_synth_SpoVB"/>
    <property type="match status" value="1"/>
</dbReference>
<reference evidence="7" key="1">
    <citation type="submission" date="2023-02" db="EMBL/GenBank/DDBJ databases">
        <title>Gut commensal Christensenella minuta modulates host metabolism via a new class of secondary bile acids.</title>
        <authorList>
            <person name="Liu C."/>
        </authorList>
    </citation>
    <scope>NUCLEOTIDE SEQUENCE</scope>
    <source>
        <strain evidence="7">CA70</strain>
    </source>
</reference>
<comment type="subcellular location">
    <subcellularLocation>
        <location evidence="1">Cell membrane</location>
        <topology evidence="1">Multi-pass membrane protein</topology>
    </subcellularLocation>
</comment>
<feature type="transmembrane region" description="Helical" evidence="6">
    <location>
        <begin position="382"/>
        <end position="399"/>
    </location>
</feature>
<dbReference type="PANTHER" id="PTHR30250:SF21">
    <property type="entry name" value="LIPID II FLIPPASE MURJ"/>
    <property type="match status" value="1"/>
</dbReference>
<feature type="transmembrane region" description="Helical" evidence="6">
    <location>
        <begin position="137"/>
        <end position="157"/>
    </location>
</feature>